<evidence type="ECO:0000313" key="5">
    <source>
        <dbReference type="Proteomes" id="UP001595872"/>
    </source>
</evidence>
<reference evidence="5" key="1">
    <citation type="journal article" date="2019" name="Int. J. Syst. Evol. Microbiol.">
        <title>The Global Catalogue of Microorganisms (GCM) 10K type strain sequencing project: providing services to taxonomists for standard genome sequencing and annotation.</title>
        <authorList>
            <consortium name="The Broad Institute Genomics Platform"/>
            <consortium name="The Broad Institute Genome Sequencing Center for Infectious Disease"/>
            <person name="Wu L."/>
            <person name="Ma J."/>
        </authorList>
    </citation>
    <scope>NUCLEOTIDE SEQUENCE [LARGE SCALE GENOMIC DNA]</scope>
    <source>
        <strain evidence="5">KLKA75</strain>
    </source>
</reference>
<feature type="region of interest" description="Disordered" evidence="1">
    <location>
        <begin position="52"/>
        <end position="91"/>
    </location>
</feature>
<organism evidence="4 5">
    <name type="scientific">Actinomadura gamaensis</name>
    <dbReference type="NCBI Taxonomy" id="1763541"/>
    <lineage>
        <taxon>Bacteria</taxon>
        <taxon>Bacillati</taxon>
        <taxon>Actinomycetota</taxon>
        <taxon>Actinomycetes</taxon>
        <taxon>Streptosporangiales</taxon>
        <taxon>Thermomonosporaceae</taxon>
        <taxon>Actinomadura</taxon>
    </lineage>
</organism>
<proteinExistence type="predicted"/>
<comment type="caution">
    <text evidence="4">The sequence shown here is derived from an EMBL/GenBank/DDBJ whole genome shotgun (WGS) entry which is preliminary data.</text>
</comment>
<name>A0ABV9U286_9ACTN</name>
<sequence>MCEERDRGASAIEFAILAPILILTLLAVFQFAFYYYAREITLAAAQSGARVARTSPDGGWQGAAEQSARDSASKVGRGMLDGGVQVRSGQDGDQRWVEVSGKVVKVIPFVNFHVSQRSRGPIECFRPDTGSGTACQDGGAP</sequence>
<keyword evidence="2" id="KW-0812">Transmembrane</keyword>
<protein>
    <submittedName>
        <fullName evidence="4">TadE/TadG family type IV pilus assembly protein</fullName>
    </submittedName>
</protein>
<dbReference type="RefSeq" id="WP_378259009.1">
    <property type="nucleotide sequence ID" value="NZ_JBHSIT010000007.1"/>
</dbReference>
<keyword evidence="2" id="KW-1133">Transmembrane helix</keyword>
<dbReference type="InterPro" id="IPR012495">
    <property type="entry name" value="TadE-like_dom"/>
</dbReference>
<evidence type="ECO:0000313" key="4">
    <source>
        <dbReference type="EMBL" id="MFC4910578.1"/>
    </source>
</evidence>
<keyword evidence="2" id="KW-0472">Membrane</keyword>
<gene>
    <name evidence="4" type="ORF">ACFPCY_24915</name>
</gene>
<feature type="domain" description="TadE-like" evidence="3">
    <location>
        <begin position="8"/>
        <end position="50"/>
    </location>
</feature>
<feature type="transmembrane region" description="Helical" evidence="2">
    <location>
        <begin position="12"/>
        <end position="37"/>
    </location>
</feature>
<keyword evidence="5" id="KW-1185">Reference proteome</keyword>
<evidence type="ECO:0000259" key="3">
    <source>
        <dbReference type="Pfam" id="PF07811"/>
    </source>
</evidence>
<dbReference type="EMBL" id="JBHSIT010000007">
    <property type="protein sequence ID" value="MFC4910578.1"/>
    <property type="molecule type" value="Genomic_DNA"/>
</dbReference>
<dbReference type="Proteomes" id="UP001595872">
    <property type="component" value="Unassembled WGS sequence"/>
</dbReference>
<accession>A0ABV9U286</accession>
<dbReference type="Pfam" id="PF07811">
    <property type="entry name" value="TadE"/>
    <property type="match status" value="1"/>
</dbReference>
<evidence type="ECO:0000256" key="1">
    <source>
        <dbReference type="SAM" id="MobiDB-lite"/>
    </source>
</evidence>
<evidence type="ECO:0000256" key="2">
    <source>
        <dbReference type="SAM" id="Phobius"/>
    </source>
</evidence>